<evidence type="ECO:0000256" key="3">
    <source>
        <dbReference type="ARBA" id="ARBA00022475"/>
    </source>
</evidence>
<dbReference type="OrthoDB" id="9796361at2"/>
<evidence type="ECO:0000256" key="4">
    <source>
        <dbReference type="ARBA" id="ARBA00022692"/>
    </source>
</evidence>
<protein>
    <recommendedName>
        <fullName evidence="8">ABC transmembrane type-1 domain-containing protein</fullName>
    </recommendedName>
</protein>
<comment type="similarity">
    <text evidence="7">Belongs to the binding-protein-dependent transport system permease family.</text>
</comment>
<feature type="transmembrane region" description="Helical" evidence="7">
    <location>
        <begin position="145"/>
        <end position="172"/>
    </location>
</feature>
<dbReference type="RefSeq" id="WP_062394224.1">
    <property type="nucleotide sequence ID" value="NZ_CP011853.1"/>
</dbReference>
<evidence type="ECO:0000256" key="2">
    <source>
        <dbReference type="ARBA" id="ARBA00022448"/>
    </source>
</evidence>
<organism evidence="9 10">
    <name type="scientific">Gordonia phthalatica</name>
    <dbReference type="NCBI Taxonomy" id="1136941"/>
    <lineage>
        <taxon>Bacteria</taxon>
        <taxon>Bacillati</taxon>
        <taxon>Actinomycetota</taxon>
        <taxon>Actinomycetes</taxon>
        <taxon>Mycobacteriales</taxon>
        <taxon>Gordoniaceae</taxon>
        <taxon>Gordonia</taxon>
    </lineage>
</organism>
<dbReference type="PROSITE" id="PS50928">
    <property type="entry name" value="ABC_TM1"/>
    <property type="match status" value="1"/>
</dbReference>
<evidence type="ECO:0000259" key="8">
    <source>
        <dbReference type="PROSITE" id="PS50928"/>
    </source>
</evidence>
<reference evidence="9 10" key="2">
    <citation type="journal article" date="2017" name="Int. J. Syst. Evol. Microbiol.">
        <title>Gordonia phthalatica sp. nov., a di-n-butyl phthalate-degrading bacterium isolated from activated sludge.</title>
        <authorList>
            <person name="Jin D."/>
            <person name="Kong X."/>
            <person name="Jia M."/>
            <person name="Yu X."/>
            <person name="Wang X."/>
            <person name="Zhuang X."/>
            <person name="Deng Y."/>
            <person name="Bai Z."/>
        </authorList>
    </citation>
    <scope>NUCLEOTIDE SEQUENCE [LARGE SCALE GENOMIC DNA]</scope>
    <source>
        <strain evidence="9 10">QH-11</strain>
    </source>
</reference>
<dbReference type="STRING" id="1136941.ACH46_18505"/>
<dbReference type="Gene3D" id="1.10.3720.10">
    <property type="entry name" value="MetI-like"/>
    <property type="match status" value="1"/>
</dbReference>
<dbReference type="InterPro" id="IPR000515">
    <property type="entry name" value="MetI-like"/>
</dbReference>
<evidence type="ECO:0000256" key="1">
    <source>
        <dbReference type="ARBA" id="ARBA00004651"/>
    </source>
</evidence>
<dbReference type="AlphaFoldDB" id="A0A0N9NCC5"/>
<evidence type="ECO:0000313" key="9">
    <source>
        <dbReference type="EMBL" id="ALG86121.1"/>
    </source>
</evidence>
<dbReference type="EMBL" id="CP011853">
    <property type="protein sequence ID" value="ALG86121.1"/>
    <property type="molecule type" value="Genomic_DNA"/>
</dbReference>
<keyword evidence="10" id="KW-1185">Reference proteome</keyword>
<feature type="transmembrane region" description="Helical" evidence="7">
    <location>
        <begin position="27"/>
        <end position="45"/>
    </location>
</feature>
<dbReference type="GO" id="GO:0055085">
    <property type="term" value="P:transmembrane transport"/>
    <property type="evidence" value="ECO:0007669"/>
    <property type="project" value="InterPro"/>
</dbReference>
<feature type="transmembrane region" description="Helical" evidence="7">
    <location>
        <begin position="204"/>
        <end position="222"/>
    </location>
</feature>
<feature type="transmembrane region" description="Helical" evidence="7">
    <location>
        <begin position="242"/>
        <end position="263"/>
    </location>
</feature>
<dbReference type="InterPro" id="IPR035906">
    <property type="entry name" value="MetI-like_sf"/>
</dbReference>
<keyword evidence="3" id="KW-1003">Cell membrane</keyword>
<dbReference type="KEGG" id="goq:ACH46_18505"/>
<feature type="transmembrane region" description="Helical" evidence="7">
    <location>
        <begin position="119"/>
        <end position="139"/>
    </location>
</feature>
<keyword evidence="4 7" id="KW-0812">Transmembrane</keyword>
<dbReference type="CDD" id="cd06261">
    <property type="entry name" value="TM_PBP2"/>
    <property type="match status" value="1"/>
</dbReference>
<evidence type="ECO:0000256" key="7">
    <source>
        <dbReference type="RuleBase" id="RU363032"/>
    </source>
</evidence>
<dbReference type="GO" id="GO:0005886">
    <property type="term" value="C:plasma membrane"/>
    <property type="evidence" value="ECO:0007669"/>
    <property type="project" value="UniProtKB-SubCell"/>
</dbReference>
<reference evidence="10" key="1">
    <citation type="submission" date="2015-06" db="EMBL/GenBank/DDBJ databases">
        <title>Complete genome sequence and metabolic analysis of phthalate degradation pathway in Gordonia sp. QH-11.</title>
        <authorList>
            <person name="Jin D."/>
            <person name="Kong X."/>
            <person name="Bai Z."/>
        </authorList>
    </citation>
    <scope>NUCLEOTIDE SEQUENCE [LARGE SCALE GENOMIC DNA]</scope>
    <source>
        <strain evidence="10">QH-11</strain>
    </source>
</reference>
<dbReference type="PATRIC" id="fig|1136941.3.peg.3785"/>
<dbReference type="PANTHER" id="PTHR30151">
    <property type="entry name" value="ALKANE SULFONATE ABC TRANSPORTER-RELATED, MEMBRANE SUBUNIT"/>
    <property type="match status" value="1"/>
</dbReference>
<keyword evidence="5 7" id="KW-1133">Transmembrane helix</keyword>
<keyword evidence="6 7" id="KW-0472">Membrane</keyword>
<name>A0A0N9NCC5_9ACTN</name>
<dbReference type="SUPFAM" id="SSF161098">
    <property type="entry name" value="MetI-like"/>
    <property type="match status" value="1"/>
</dbReference>
<proteinExistence type="inferred from homology"/>
<dbReference type="PANTHER" id="PTHR30151:SF0">
    <property type="entry name" value="ABC TRANSPORTER PERMEASE PROTEIN MJ0413-RELATED"/>
    <property type="match status" value="1"/>
</dbReference>
<gene>
    <name evidence="9" type="ORF">ACH46_18505</name>
</gene>
<feature type="transmembrane region" description="Helical" evidence="7">
    <location>
        <begin position="86"/>
        <end position="107"/>
    </location>
</feature>
<evidence type="ECO:0000256" key="5">
    <source>
        <dbReference type="ARBA" id="ARBA00022989"/>
    </source>
</evidence>
<keyword evidence="2 7" id="KW-0813">Transport</keyword>
<evidence type="ECO:0000256" key="6">
    <source>
        <dbReference type="ARBA" id="ARBA00023136"/>
    </source>
</evidence>
<sequence length="273" mass="29901">MTTALMDRPAVQTLQVKPRRVWSKNQLLVVSIITPIVLFIGWELLSRLGVLDERFFPAPTRIFRALGDQASNGDLWTQSKHSIGRLIAGFLIGAVPGVVLGIVMGLSKIINAAIRPISSALYAVPKSAVLPLFLLFFGLGEDTAWYFVAVGAFFPVLINTYTGVANVSTVYYDVAENFGARKLRVFRTVALPGATPNIITGLELGAGMALIMLAIVEMLGGLGNGWGFMVWNSYQLFIIDQMYAYLLIFAIVGLVFAIFVGWIGRRLTPWAKK</sequence>
<dbReference type="Pfam" id="PF00528">
    <property type="entry name" value="BPD_transp_1"/>
    <property type="match status" value="1"/>
</dbReference>
<dbReference type="Proteomes" id="UP000063789">
    <property type="component" value="Chromosome"/>
</dbReference>
<feature type="domain" description="ABC transmembrane type-1" evidence="8">
    <location>
        <begin position="79"/>
        <end position="260"/>
    </location>
</feature>
<accession>A0A0N9NCC5</accession>
<comment type="subcellular location">
    <subcellularLocation>
        <location evidence="1 7">Cell membrane</location>
        <topology evidence="1 7">Multi-pass membrane protein</topology>
    </subcellularLocation>
</comment>
<evidence type="ECO:0000313" key="10">
    <source>
        <dbReference type="Proteomes" id="UP000063789"/>
    </source>
</evidence>